<keyword evidence="3" id="KW-1185">Reference proteome</keyword>
<dbReference type="RefSeq" id="WP_386043273.1">
    <property type="nucleotide sequence ID" value="NZ_JBHUIO010000002.1"/>
</dbReference>
<proteinExistence type="predicted"/>
<name>A0ABW4ZRD6_9BACL</name>
<gene>
    <name evidence="2" type="ORF">ACFSOY_00540</name>
</gene>
<dbReference type="EMBL" id="JBHUIO010000002">
    <property type="protein sequence ID" value="MFD2168503.1"/>
    <property type="molecule type" value="Genomic_DNA"/>
</dbReference>
<evidence type="ECO:0000313" key="2">
    <source>
        <dbReference type="EMBL" id="MFD2168503.1"/>
    </source>
</evidence>
<accession>A0ABW4ZRD6</accession>
<sequence length="276" mass="31418">MTYHGKGQILSIAKPISKERTIEQMESYSNHEYWHQHVDSAEEMIDQTGTYERISFLILPLASAHSVSWDAVLDRPDLFRERMGDQLKRFWGYLKRKATNGKGIPVLTEAELEVAKKAGTRMLNSLEALIPQVRPATPQELELLHRAPYHRGLHEIPTILPSPLPSTVLMTTEGVTLRPRPLKLSLTSAVVQEDTFRLRLKHEDGSVSYQSVMAAATMPEYAEQVGDEWLYQPLEHLDFPIDVSIHFEVTPPKKARDTVHRRQRRRGIPSTAAKGL</sequence>
<evidence type="ECO:0000256" key="1">
    <source>
        <dbReference type="SAM" id="MobiDB-lite"/>
    </source>
</evidence>
<protein>
    <submittedName>
        <fullName evidence="2">Uncharacterized protein</fullName>
    </submittedName>
</protein>
<evidence type="ECO:0000313" key="3">
    <source>
        <dbReference type="Proteomes" id="UP001597343"/>
    </source>
</evidence>
<feature type="region of interest" description="Disordered" evidence="1">
    <location>
        <begin position="253"/>
        <end position="276"/>
    </location>
</feature>
<dbReference type="Proteomes" id="UP001597343">
    <property type="component" value="Unassembled WGS sequence"/>
</dbReference>
<organism evidence="2 3">
    <name type="scientific">Tumebacillus lipolyticus</name>
    <dbReference type="NCBI Taxonomy" id="1280370"/>
    <lineage>
        <taxon>Bacteria</taxon>
        <taxon>Bacillati</taxon>
        <taxon>Bacillota</taxon>
        <taxon>Bacilli</taxon>
        <taxon>Bacillales</taxon>
        <taxon>Alicyclobacillaceae</taxon>
        <taxon>Tumebacillus</taxon>
    </lineage>
</organism>
<comment type="caution">
    <text evidence="2">The sequence shown here is derived from an EMBL/GenBank/DDBJ whole genome shotgun (WGS) entry which is preliminary data.</text>
</comment>
<reference evidence="3" key="1">
    <citation type="journal article" date="2019" name="Int. J. Syst. Evol. Microbiol.">
        <title>The Global Catalogue of Microorganisms (GCM) 10K type strain sequencing project: providing services to taxonomists for standard genome sequencing and annotation.</title>
        <authorList>
            <consortium name="The Broad Institute Genomics Platform"/>
            <consortium name="The Broad Institute Genome Sequencing Center for Infectious Disease"/>
            <person name="Wu L."/>
            <person name="Ma J."/>
        </authorList>
    </citation>
    <scope>NUCLEOTIDE SEQUENCE [LARGE SCALE GENOMIC DNA]</scope>
    <source>
        <strain evidence="3">CGMCC 1.13574</strain>
    </source>
</reference>